<dbReference type="NCBIfam" id="TIGR01730">
    <property type="entry name" value="RND_mfp"/>
    <property type="match status" value="1"/>
</dbReference>
<feature type="domain" description="CusB-like beta-barrel" evidence="3">
    <location>
        <begin position="277"/>
        <end position="349"/>
    </location>
</feature>
<dbReference type="InterPro" id="IPR058647">
    <property type="entry name" value="BSH_CzcB-like"/>
</dbReference>
<evidence type="ECO:0000256" key="1">
    <source>
        <dbReference type="ARBA" id="ARBA00022448"/>
    </source>
</evidence>
<dbReference type="GO" id="GO:0030288">
    <property type="term" value="C:outer membrane-bounded periplasmic space"/>
    <property type="evidence" value="ECO:0007669"/>
    <property type="project" value="TreeGrafter"/>
</dbReference>
<dbReference type="Gene3D" id="2.40.420.20">
    <property type="match status" value="1"/>
</dbReference>
<dbReference type="EMBL" id="UOFX01000085">
    <property type="protein sequence ID" value="VAX11495.1"/>
    <property type="molecule type" value="Genomic_DNA"/>
</dbReference>
<dbReference type="AlphaFoldDB" id="A0A3B1BYM2"/>
<protein>
    <submittedName>
        <fullName evidence="5">Probable Co/Zn/Cd efflux system membrane fusion protein</fullName>
    </submittedName>
</protein>
<reference evidence="5" key="1">
    <citation type="submission" date="2018-06" db="EMBL/GenBank/DDBJ databases">
        <authorList>
            <person name="Zhirakovskaya E."/>
        </authorList>
    </citation>
    <scope>NUCLEOTIDE SEQUENCE</scope>
</reference>
<dbReference type="GO" id="GO:0015679">
    <property type="term" value="P:plasma membrane copper ion transport"/>
    <property type="evidence" value="ECO:0007669"/>
    <property type="project" value="TreeGrafter"/>
</dbReference>
<feature type="region of interest" description="Disordered" evidence="2">
    <location>
        <begin position="54"/>
        <end position="94"/>
    </location>
</feature>
<keyword evidence="1" id="KW-0813">Transport</keyword>
<proteinExistence type="predicted"/>
<accession>A0A3B1BYM2</accession>
<dbReference type="GO" id="GO:0060003">
    <property type="term" value="P:copper ion export"/>
    <property type="evidence" value="ECO:0007669"/>
    <property type="project" value="TreeGrafter"/>
</dbReference>
<feature type="compositionally biased region" description="Basic and acidic residues" evidence="2">
    <location>
        <begin position="77"/>
        <end position="92"/>
    </location>
</feature>
<feature type="domain" description="CzcB-like barrel-sandwich hybrid" evidence="4">
    <location>
        <begin position="134"/>
        <end position="273"/>
    </location>
</feature>
<dbReference type="Pfam" id="PF25954">
    <property type="entry name" value="Beta-barrel_RND_2"/>
    <property type="match status" value="1"/>
</dbReference>
<dbReference type="PANTHER" id="PTHR30097">
    <property type="entry name" value="CATION EFFLUX SYSTEM PROTEIN CUSB"/>
    <property type="match status" value="1"/>
</dbReference>
<dbReference type="InterPro" id="IPR006143">
    <property type="entry name" value="RND_pump_MFP"/>
</dbReference>
<dbReference type="InterPro" id="IPR051909">
    <property type="entry name" value="MFP_Cation_Efflux"/>
</dbReference>
<dbReference type="Gene3D" id="2.40.50.100">
    <property type="match status" value="1"/>
</dbReference>
<name>A0A3B1BYM2_9ZZZZ</name>
<feature type="compositionally biased region" description="Basic and acidic residues" evidence="2">
    <location>
        <begin position="58"/>
        <end position="69"/>
    </location>
</feature>
<dbReference type="InterPro" id="IPR058792">
    <property type="entry name" value="Beta-barrel_RND_2"/>
</dbReference>
<organism evidence="5">
    <name type="scientific">hydrothermal vent metagenome</name>
    <dbReference type="NCBI Taxonomy" id="652676"/>
    <lineage>
        <taxon>unclassified sequences</taxon>
        <taxon>metagenomes</taxon>
        <taxon>ecological metagenomes</taxon>
    </lineage>
</organism>
<evidence type="ECO:0000256" key="2">
    <source>
        <dbReference type="SAM" id="MobiDB-lite"/>
    </source>
</evidence>
<evidence type="ECO:0000259" key="4">
    <source>
        <dbReference type="Pfam" id="PF25973"/>
    </source>
</evidence>
<evidence type="ECO:0000259" key="3">
    <source>
        <dbReference type="Pfam" id="PF25954"/>
    </source>
</evidence>
<dbReference type="GO" id="GO:0016020">
    <property type="term" value="C:membrane"/>
    <property type="evidence" value="ECO:0007669"/>
    <property type="project" value="InterPro"/>
</dbReference>
<dbReference type="Pfam" id="PF25973">
    <property type="entry name" value="BSH_CzcB"/>
    <property type="match status" value="1"/>
</dbReference>
<dbReference type="GO" id="GO:0046914">
    <property type="term" value="F:transition metal ion binding"/>
    <property type="evidence" value="ECO:0007669"/>
    <property type="project" value="TreeGrafter"/>
</dbReference>
<dbReference type="Gene3D" id="2.40.30.170">
    <property type="match status" value="1"/>
</dbReference>
<gene>
    <name evidence="5" type="ORF">MNBD_GAMMA26-2552</name>
</gene>
<dbReference type="SUPFAM" id="SSF111369">
    <property type="entry name" value="HlyD-like secretion proteins"/>
    <property type="match status" value="1"/>
</dbReference>
<sequence length="430" mass="47098">MHKRILSTVFCALLFTLPGWIGAAEDHGHDHADHDMDHDKEAELDDFSGIEFEEDEHEGEHAHDEKEDGHGDEDDGHGDHGDHGDHGTHGEEASDAELNDTQRRMAGIETTVVKRQLLGEAVTAPGEVVLNAYRTTKVTPRIPAQVMKRLVRLGDQVKKGQPLVLLTSVEMAEAQGALLETNIELNRVKKLGRKVVSEKRFTSAQIIYQQAYAKVRAYGMTTVQIKRLLKHGDATKATGEFALLSFQDGTVISDKFIVGELIEPGTVLFEISDESLLWVEARLTPEAATNIAIGAAAKINVGGRWLTGKVAQASHILDEITRTLAMHVEVANPDDQIHPGEFVSVVIESNRKQSGIVVPVEAVLRSADGDWELFVESAPGRFEPKEVEVLRTVGDRMLIQGIAEGTTIVSKGAFFVQSEMAKGGFDPHNH</sequence>
<dbReference type="PANTHER" id="PTHR30097:SF15">
    <property type="entry name" value="CATION EFFLUX SYSTEM PROTEIN CUSB"/>
    <property type="match status" value="1"/>
</dbReference>
<evidence type="ECO:0000313" key="5">
    <source>
        <dbReference type="EMBL" id="VAX11495.1"/>
    </source>
</evidence>
<dbReference type="GO" id="GO:0022857">
    <property type="term" value="F:transmembrane transporter activity"/>
    <property type="evidence" value="ECO:0007669"/>
    <property type="project" value="InterPro"/>
</dbReference>